<dbReference type="GO" id="GO:0000155">
    <property type="term" value="F:phosphorelay sensor kinase activity"/>
    <property type="evidence" value="ECO:0007669"/>
    <property type="project" value="InterPro"/>
</dbReference>
<dbReference type="PANTHER" id="PTHR43304:SF1">
    <property type="entry name" value="PAC DOMAIN-CONTAINING PROTEIN"/>
    <property type="match status" value="1"/>
</dbReference>
<keyword evidence="9" id="KW-1185">Reference proteome</keyword>
<dbReference type="Pfam" id="PF08447">
    <property type="entry name" value="PAS_3"/>
    <property type="match status" value="1"/>
</dbReference>
<evidence type="ECO:0000259" key="6">
    <source>
        <dbReference type="PROSITE" id="PS50112"/>
    </source>
</evidence>
<dbReference type="Pfam" id="PF13426">
    <property type="entry name" value="PAS_9"/>
    <property type="match status" value="1"/>
</dbReference>
<keyword evidence="4" id="KW-0808">Transferase</keyword>
<proteinExistence type="predicted"/>
<evidence type="ECO:0000313" key="9">
    <source>
        <dbReference type="Proteomes" id="UP000028007"/>
    </source>
</evidence>
<feature type="domain" description="PAS" evidence="6">
    <location>
        <begin position="97"/>
        <end position="150"/>
    </location>
</feature>
<evidence type="ECO:0000256" key="3">
    <source>
        <dbReference type="ARBA" id="ARBA00022553"/>
    </source>
</evidence>
<dbReference type="CDD" id="cd00130">
    <property type="entry name" value="PAS"/>
    <property type="match status" value="2"/>
</dbReference>
<keyword evidence="3" id="KW-0597">Phosphoprotein</keyword>
<dbReference type="PANTHER" id="PTHR43304">
    <property type="entry name" value="PHYTOCHROME-LIKE PROTEIN CPH1"/>
    <property type="match status" value="1"/>
</dbReference>
<dbReference type="OrthoDB" id="6231665at2"/>
<organism evidence="8 9">
    <name type="scientific">Pedobacter antarcticus 4BY</name>
    <dbReference type="NCBI Taxonomy" id="1358423"/>
    <lineage>
        <taxon>Bacteria</taxon>
        <taxon>Pseudomonadati</taxon>
        <taxon>Bacteroidota</taxon>
        <taxon>Sphingobacteriia</taxon>
        <taxon>Sphingobacteriales</taxon>
        <taxon>Sphingobacteriaceae</taxon>
        <taxon>Pedobacter</taxon>
    </lineage>
</organism>
<dbReference type="Gene3D" id="3.30.450.20">
    <property type="entry name" value="PAS domain"/>
    <property type="match status" value="2"/>
</dbReference>
<dbReference type="EC" id="2.7.13.3" evidence="2"/>
<dbReference type="PROSITE" id="PS50112">
    <property type="entry name" value="PAS"/>
    <property type="match status" value="1"/>
</dbReference>
<name>A0A081PEC2_9SPHI</name>
<dbReference type="eggNOG" id="COG2202">
    <property type="taxonomic scope" value="Bacteria"/>
</dbReference>
<feature type="domain" description="PAC" evidence="7">
    <location>
        <begin position="52"/>
        <end position="104"/>
    </location>
</feature>
<feature type="domain" description="PAC" evidence="7">
    <location>
        <begin position="177"/>
        <end position="231"/>
    </location>
</feature>
<dbReference type="InterPro" id="IPR000700">
    <property type="entry name" value="PAS-assoc_C"/>
</dbReference>
<dbReference type="InterPro" id="IPR036097">
    <property type="entry name" value="HisK_dim/P_sf"/>
</dbReference>
<comment type="catalytic activity">
    <reaction evidence="1">
        <text>ATP + protein L-histidine = ADP + protein N-phospho-L-histidine.</text>
        <dbReference type="EC" id="2.7.13.3"/>
    </reaction>
</comment>
<protein>
    <recommendedName>
        <fullName evidence="2">histidine kinase</fullName>
        <ecNumber evidence="2">2.7.13.3</ecNumber>
    </recommendedName>
</protein>
<dbReference type="InterPro" id="IPR000014">
    <property type="entry name" value="PAS"/>
</dbReference>
<dbReference type="SUPFAM" id="SSF55785">
    <property type="entry name" value="PYP-like sensor domain (PAS domain)"/>
    <property type="match status" value="2"/>
</dbReference>
<evidence type="ECO:0000259" key="7">
    <source>
        <dbReference type="PROSITE" id="PS50113"/>
    </source>
</evidence>
<feature type="non-terminal residue" evidence="8">
    <location>
        <position position="1"/>
    </location>
</feature>
<dbReference type="Proteomes" id="UP000028007">
    <property type="component" value="Unassembled WGS sequence"/>
</dbReference>
<dbReference type="NCBIfam" id="TIGR00229">
    <property type="entry name" value="sensory_box"/>
    <property type="match status" value="2"/>
</dbReference>
<dbReference type="eggNOG" id="COG5002">
    <property type="taxonomic scope" value="Bacteria"/>
</dbReference>
<evidence type="ECO:0000313" key="8">
    <source>
        <dbReference type="EMBL" id="KEQ29045.1"/>
    </source>
</evidence>
<dbReference type="AlphaFoldDB" id="A0A081PEC2"/>
<dbReference type="InterPro" id="IPR052162">
    <property type="entry name" value="Sensor_kinase/Photoreceptor"/>
</dbReference>
<dbReference type="SMART" id="SM00086">
    <property type="entry name" value="PAC"/>
    <property type="match status" value="2"/>
</dbReference>
<dbReference type="SUPFAM" id="SSF47384">
    <property type="entry name" value="Homodimeric domain of signal transducing histidine kinase"/>
    <property type="match status" value="1"/>
</dbReference>
<dbReference type="PROSITE" id="PS50113">
    <property type="entry name" value="PAC"/>
    <property type="match status" value="2"/>
</dbReference>
<evidence type="ECO:0000256" key="2">
    <source>
        <dbReference type="ARBA" id="ARBA00012438"/>
    </source>
</evidence>
<dbReference type="RefSeq" id="WP_157282898.1">
    <property type="nucleotide sequence ID" value="NZ_JNFF01000087.1"/>
</dbReference>
<dbReference type="EMBL" id="JNFF01000087">
    <property type="protein sequence ID" value="KEQ29045.1"/>
    <property type="molecule type" value="Genomic_DNA"/>
</dbReference>
<accession>A0A081PEC2</accession>
<evidence type="ECO:0000256" key="4">
    <source>
        <dbReference type="ARBA" id="ARBA00022679"/>
    </source>
</evidence>
<evidence type="ECO:0000256" key="1">
    <source>
        <dbReference type="ARBA" id="ARBA00000085"/>
    </source>
</evidence>
<comment type="caution">
    <text evidence="8">The sequence shown here is derived from an EMBL/GenBank/DDBJ whole genome shotgun (WGS) entry which is preliminary data.</text>
</comment>
<evidence type="ECO:0000256" key="5">
    <source>
        <dbReference type="ARBA" id="ARBA00022777"/>
    </source>
</evidence>
<reference evidence="8 9" key="1">
    <citation type="journal article" date="1992" name="Int. J. Syst. Bacteriol.">
        <title>Sphingobacterium antarcticus sp. nov. a Psychrotrophic Bacterium from the Soils of Schirmacher Oasis, Antarctica.</title>
        <authorList>
            <person name="Shivaji S."/>
            <person name="Ray M.K."/>
            <person name="Rao N.S."/>
            <person name="Saiserr L."/>
            <person name="Jagannadham M.V."/>
            <person name="Kumar G.S."/>
            <person name="Reddy G."/>
            <person name="Bhargava P.M."/>
        </authorList>
    </citation>
    <scope>NUCLEOTIDE SEQUENCE [LARGE SCALE GENOMIC DNA]</scope>
    <source>
        <strain evidence="8 9">4BY</strain>
    </source>
</reference>
<keyword evidence="5" id="KW-0418">Kinase</keyword>
<dbReference type="InterPro" id="IPR001610">
    <property type="entry name" value="PAC"/>
</dbReference>
<gene>
    <name evidence="8" type="ORF">N180_19100</name>
</gene>
<sequence>HWNKGIKGIFGYKDLIENTTSSEWWANQIHPEDRERVTHNMKQHIINRIARWKEEYRFCCSDGSYKFVLDRGFMVFDGQGASVRMICSMQDISQRKQEEEWSRLLESVVINATDAVLICTGNVEGSGQAIIYVNEAFTRMSGYHKNELLGASPRISQGPETDRDEIRKLSAAIANKIPCEIEVINYTKQGKEYWVSQSNAPIADESGKVTHWISIQRDITQNKMHLREIEEQNKKFKEIAWIQSHLVRAPLARVMGLVDLLKNFEPGDDKEELLLHLENSAKELDAIIINIADKTPSHDS</sequence>
<dbReference type="InterPro" id="IPR013655">
    <property type="entry name" value="PAS_fold_3"/>
</dbReference>
<dbReference type="InterPro" id="IPR035965">
    <property type="entry name" value="PAS-like_dom_sf"/>
</dbReference>